<dbReference type="Gene3D" id="3.10.580.10">
    <property type="entry name" value="CBS-domain"/>
    <property type="match status" value="1"/>
</dbReference>
<evidence type="ECO:0000256" key="9">
    <source>
        <dbReference type="PROSITE-ProRule" id="PRU00703"/>
    </source>
</evidence>
<dbReference type="SUPFAM" id="SSF54631">
    <property type="entry name" value="CBS-domain pair"/>
    <property type="match status" value="1"/>
</dbReference>
<evidence type="ECO:0000256" key="3">
    <source>
        <dbReference type="ARBA" id="ARBA00022475"/>
    </source>
</evidence>
<gene>
    <name evidence="15" type="ORF">FEZ41_05785</name>
</gene>
<evidence type="ECO:0000256" key="10">
    <source>
        <dbReference type="PROSITE-ProRule" id="PRU01193"/>
    </source>
</evidence>
<dbReference type="InterPro" id="IPR046342">
    <property type="entry name" value="CBS_dom_sf"/>
</dbReference>
<dbReference type="Gene3D" id="3.30.465.10">
    <property type="match status" value="1"/>
</dbReference>
<sequence length="474" mass="53696">MRNRILGDSQLMTNLLIIIVTFFFAAFFVASEFALVQSRLSALEERKKALEDAKVTKGKKLTKINREIKMVTNLNEYLSTTQVGVSLAGIILGYIGESFVVTILVDVMEIHNSPIDPTTAHAIGAVLGIVILTYLEVVLTEIVPKNISIDMPMKVLNFISTPLHYCHILFYPFVWLLNVSANGIVKLLGLPFANENSESFSQAEILSLSKNAVKSGELEQNDYLYMRRAFQLNDKVAKDIMIDRTQLVVIDITTTVKQAVQVYLQKKFSRIPVVANNDKDKILGYVYNYDLIRQSQVDSTVKVDRLLRDISTTPEMTPITDVLHQMIDKRTPIVVVVDEYGGTSGIITDKDIYEELFGTVRDEIDPSFTEYIFKQPNGTYQVSGKLTTHDFERYFDADFPEFTSSDAVTLAGYFQDNYPDLKAGEKISFENFDFKIVDLENSFINWFEVTKHEPVKTASDDDDHDDQSKSDQKN</sequence>
<accession>A0A5R9CW18</accession>
<dbReference type="InterPro" id="IPR036318">
    <property type="entry name" value="FAD-bd_PCMH-like_sf"/>
</dbReference>
<dbReference type="RefSeq" id="WP_056980654.1">
    <property type="nucleotide sequence ID" value="NZ_VBSX01000010.1"/>
</dbReference>
<keyword evidence="5" id="KW-0677">Repeat</keyword>
<evidence type="ECO:0000256" key="7">
    <source>
        <dbReference type="ARBA" id="ARBA00023122"/>
    </source>
</evidence>
<evidence type="ECO:0000256" key="4">
    <source>
        <dbReference type="ARBA" id="ARBA00022692"/>
    </source>
</evidence>
<name>A0A5R9CW18_9LACO</name>
<feature type="domain" description="CBS" evidence="13">
    <location>
        <begin position="306"/>
        <end position="363"/>
    </location>
</feature>
<protein>
    <submittedName>
        <fullName evidence="15">HlyC/CorC family transporter</fullName>
    </submittedName>
</protein>
<dbReference type="Pfam" id="PF01595">
    <property type="entry name" value="CNNM"/>
    <property type="match status" value="1"/>
</dbReference>
<dbReference type="SUPFAM" id="SSF56176">
    <property type="entry name" value="FAD-binding/transporter-associated domain-like"/>
    <property type="match status" value="1"/>
</dbReference>
<comment type="similarity">
    <text evidence="2">Belongs to the UPF0053 family.</text>
</comment>
<dbReference type="EMBL" id="VBSX01000010">
    <property type="protein sequence ID" value="TLQ19758.1"/>
    <property type="molecule type" value="Genomic_DNA"/>
</dbReference>
<evidence type="ECO:0000259" key="13">
    <source>
        <dbReference type="PROSITE" id="PS51371"/>
    </source>
</evidence>
<evidence type="ECO:0000256" key="1">
    <source>
        <dbReference type="ARBA" id="ARBA00004651"/>
    </source>
</evidence>
<dbReference type="Pfam" id="PF00571">
    <property type="entry name" value="CBS"/>
    <property type="match status" value="2"/>
</dbReference>
<proteinExistence type="inferred from homology"/>
<dbReference type="PROSITE" id="PS51846">
    <property type="entry name" value="CNNM"/>
    <property type="match status" value="1"/>
</dbReference>
<feature type="domain" description="CBS" evidence="13">
    <location>
        <begin position="241"/>
        <end position="303"/>
    </location>
</feature>
<feature type="transmembrane region" description="Helical" evidence="12">
    <location>
        <begin position="120"/>
        <end position="143"/>
    </location>
</feature>
<keyword evidence="7 9" id="KW-0129">CBS domain</keyword>
<evidence type="ECO:0000256" key="11">
    <source>
        <dbReference type="SAM" id="MobiDB-lite"/>
    </source>
</evidence>
<dbReference type="PANTHER" id="PTHR43099">
    <property type="entry name" value="UPF0053 PROTEIN YRKA"/>
    <property type="match status" value="1"/>
</dbReference>
<keyword evidence="6 10" id="KW-1133">Transmembrane helix</keyword>
<dbReference type="GO" id="GO:0005886">
    <property type="term" value="C:plasma membrane"/>
    <property type="evidence" value="ECO:0007669"/>
    <property type="project" value="UniProtKB-SubCell"/>
</dbReference>
<dbReference type="GO" id="GO:0050660">
    <property type="term" value="F:flavin adenine dinucleotide binding"/>
    <property type="evidence" value="ECO:0007669"/>
    <property type="project" value="InterPro"/>
</dbReference>
<keyword evidence="4 10" id="KW-0812">Transmembrane</keyword>
<evidence type="ECO:0000256" key="12">
    <source>
        <dbReference type="SAM" id="Phobius"/>
    </source>
</evidence>
<dbReference type="InterPro" id="IPR002550">
    <property type="entry name" value="CNNM"/>
</dbReference>
<evidence type="ECO:0000256" key="2">
    <source>
        <dbReference type="ARBA" id="ARBA00006337"/>
    </source>
</evidence>
<dbReference type="OrthoDB" id="9798188at2"/>
<feature type="transmembrane region" description="Helical" evidence="12">
    <location>
        <begin position="12"/>
        <end position="36"/>
    </location>
</feature>
<dbReference type="PROSITE" id="PS51371">
    <property type="entry name" value="CBS"/>
    <property type="match status" value="2"/>
</dbReference>
<evidence type="ECO:0000259" key="14">
    <source>
        <dbReference type="PROSITE" id="PS51846"/>
    </source>
</evidence>
<dbReference type="InterPro" id="IPR005170">
    <property type="entry name" value="Transptr-assoc_dom"/>
</dbReference>
<feature type="transmembrane region" description="Helical" evidence="12">
    <location>
        <begin position="155"/>
        <end position="177"/>
    </location>
</feature>
<feature type="transmembrane region" description="Helical" evidence="12">
    <location>
        <begin position="83"/>
        <end position="105"/>
    </location>
</feature>
<dbReference type="InterPro" id="IPR044751">
    <property type="entry name" value="Ion_transp-like_CBS"/>
</dbReference>
<evidence type="ECO:0000256" key="5">
    <source>
        <dbReference type="ARBA" id="ARBA00022737"/>
    </source>
</evidence>
<dbReference type="Pfam" id="PF03471">
    <property type="entry name" value="CorC_HlyC"/>
    <property type="match status" value="1"/>
</dbReference>
<keyword evidence="3" id="KW-1003">Cell membrane</keyword>
<dbReference type="CDD" id="cd04590">
    <property type="entry name" value="CBS_pair_CorC_HlyC_assoc"/>
    <property type="match status" value="1"/>
</dbReference>
<dbReference type="InterPro" id="IPR051676">
    <property type="entry name" value="UPF0053_domain"/>
</dbReference>
<evidence type="ECO:0000256" key="8">
    <source>
        <dbReference type="ARBA" id="ARBA00023136"/>
    </source>
</evidence>
<comment type="subcellular location">
    <subcellularLocation>
        <location evidence="1">Cell membrane</location>
        <topology evidence="1">Multi-pass membrane protein</topology>
    </subcellularLocation>
</comment>
<dbReference type="SMART" id="SM00116">
    <property type="entry name" value="CBS"/>
    <property type="match status" value="2"/>
</dbReference>
<organism evidence="15 16">
    <name type="scientific">Lentilactobacillus parafarraginis</name>
    <dbReference type="NCBI Taxonomy" id="390842"/>
    <lineage>
        <taxon>Bacteria</taxon>
        <taxon>Bacillati</taxon>
        <taxon>Bacillota</taxon>
        <taxon>Bacilli</taxon>
        <taxon>Lactobacillales</taxon>
        <taxon>Lactobacillaceae</taxon>
        <taxon>Lentilactobacillus</taxon>
    </lineage>
</organism>
<evidence type="ECO:0000313" key="15">
    <source>
        <dbReference type="EMBL" id="TLQ19758.1"/>
    </source>
</evidence>
<keyword evidence="8 10" id="KW-0472">Membrane</keyword>
<feature type="region of interest" description="Disordered" evidence="11">
    <location>
        <begin position="455"/>
        <end position="474"/>
    </location>
</feature>
<dbReference type="InterPro" id="IPR000644">
    <property type="entry name" value="CBS_dom"/>
</dbReference>
<feature type="domain" description="CNNM transmembrane" evidence="14">
    <location>
        <begin position="7"/>
        <end position="222"/>
    </location>
</feature>
<evidence type="ECO:0000256" key="6">
    <source>
        <dbReference type="ARBA" id="ARBA00022989"/>
    </source>
</evidence>
<comment type="caution">
    <text evidence="15">The sequence shown here is derived from an EMBL/GenBank/DDBJ whole genome shotgun (WGS) entry which is preliminary data.</text>
</comment>
<reference evidence="15 16" key="1">
    <citation type="submission" date="2019-05" db="EMBL/GenBank/DDBJ databases">
        <title>The metagenome of a microbial culture collection derived from dairy environment covers the genomic content of the human microbiome.</title>
        <authorList>
            <person name="Roder T."/>
            <person name="Wuthrich D."/>
            <person name="Sattari Z."/>
            <person name="Von Ah U."/>
            <person name="Bar C."/>
            <person name="Ronchi F."/>
            <person name="Macpherson A.J."/>
            <person name="Ganal-Vonarburg S.C."/>
            <person name="Bruggmann R."/>
            <person name="Vergeres G."/>
        </authorList>
    </citation>
    <scope>NUCLEOTIDE SEQUENCE [LARGE SCALE GENOMIC DNA]</scope>
    <source>
        <strain evidence="15 16">FAM 1079</strain>
    </source>
</reference>
<dbReference type="PANTHER" id="PTHR43099:SF2">
    <property type="entry name" value="UPF0053 PROTEIN YRKA"/>
    <property type="match status" value="1"/>
</dbReference>
<dbReference type="AlphaFoldDB" id="A0A5R9CW18"/>
<evidence type="ECO:0000313" key="16">
    <source>
        <dbReference type="Proteomes" id="UP000305100"/>
    </source>
</evidence>
<dbReference type="SMART" id="SM01091">
    <property type="entry name" value="CorC_HlyC"/>
    <property type="match status" value="1"/>
</dbReference>
<dbReference type="InterPro" id="IPR016169">
    <property type="entry name" value="FAD-bd_PCMH_sub2"/>
</dbReference>
<dbReference type="Proteomes" id="UP000305100">
    <property type="component" value="Unassembled WGS sequence"/>
</dbReference>